<dbReference type="AlphaFoldDB" id="A0A433XC45"/>
<keyword evidence="1" id="KW-0812">Transmembrane</keyword>
<gene>
    <name evidence="2" type="ORF">EJP77_09980</name>
</gene>
<evidence type="ECO:0000313" key="2">
    <source>
        <dbReference type="EMBL" id="RUT31709.1"/>
    </source>
</evidence>
<evidence type="ECO:0000256" key="1">
    <source>
        <dbReference type="SAM" id="Phobius"/>
    </source>
</evidence>
<feature type="transmembrane region" description="Helical" evidence="1">
    <location>
        <begin position="12"/>
        <end position="34"/>
    </location>
</feature>
<protein>
    <recommendedName>
        <fullName evidence="4">Type 4 fimbrial biogenesis protein PilX N-terminal domain-containing protein</fullName>
    </recommendedName>
</protein>
<name>A0A433XC45_9BACL</name>
<comment type="caution">
    <text evidence="2">The sequence shown here is derived from an EMBL/GenBank/DDBJ whole genome shotgun (WGS) entry which is preliminary data.</text>
</comment>
<keyword evidence="1" id="KW-1133">Transmembrane helix</keyword>
<dbReference type="RefSeq" id="WP_127199089.1">
    <property type="nucleotide sequence ID" value="NZ_RZNX01000003.1"/>
</dbReference>
<reference evidence="2 3" key="1">
    <citation type="submission" date="2018-12" db="EMBL/GenBank/DDBJ databases">
        <authorList>
            <person name="Sun L."/>
            <person name="Chen Z."/>
        </authorList>
    </citation>
    <scope>NUCLEOTIDE SEQUENCE [LARGE SCALE GENOMIC DNA]</scope>
    <source>
        <strain evidence="2 3">3-5-3</strain>
    </source>
</reference>
<evidence type="ECO:0000313" key="3">
    <source>
        <dbReference type="Proteomes" id="UP000272464"/>
    </source>
</evidence>
<accession>A0A433XC45</accession>
<evidence type="ECO:0008006" key="4">
    <source>
        <dbReference type="Google" id="ProtNLM"/>
    </source>
</evidence>
<keyword evidence="3" id="KW-1185">Reference proteome</keyword>
<dbReference type="OrthoDB" id="2349072at2"/>
<sequence length="590" mass="64601">MKRVQEERGSALVMVLFIVLVLTILGMGVLSATLGGAQRTETRESDVQSLHLAQKSIDEAVAAITTELEQYNDIRPEDLVSTINAVLSKINPENKAVSTGLNDNGIVATANAKILNIEYLGSSGPSNTNYKLRITVQAEVNGVVRKLKQEVTIDTYPDFLKYAMGSESNVIFNGAPYIRGNIYAGDKLMLSNVAEYVFKNKVGHQPTTGYSVIDPLNGLNSEITVQSLNSLVYRSGGQEVPYQSIDINKGGVVGQVLGANVRPQDIKIKDHKKFVQINVNESIVDKVVEAIKGAGHTDELTRQDIRSHLADLVSHLISQYSARFEMMERPVDGIEPNYPSDSADAAKMVDYEKALKGYNDQHALYVQTLNDQRSRMSSMAGSAIFKKGLKIDGNLYSTLTYKPEEKDAGKWFIVDGDLTIDNSGRAEAMNIRGNIIVTGNVILSGKVNMDSTMFVMGQTKVQDATISGLGGKELVLISRGEILVTRFDSFQNAAPQTLDAFFYTDSTAELYGVGSAFWLNGGFFAKGDLTVNAVVGSAVDQNDHIEFNEHGAGELKRFNVTYNSQVFEDQKLSLPRVQRVNIRLGELTLQ</sequence>
<organism evidence="2 3">
    <name type="scientific">Paenibacillus zeisoli</name>
    <dbReference type="NCBI Taxonomy" id="2496267"/>
    <lineage>
        <taxon>Bacteria</taxon>
        <taxon>Bacillati</taxon>
        <taxon>Bacillota</taxon>
        <taxon>Bacilli</taxon>
        <taxon>Bacillales</taxon>
        <taxon>Paenibacillaceae</taxon>
        <taxon>Paenibacillus</taxon>
    </lineage>
</organism>
<dbReference type="Proteomes" id="UP000272464">
    <property type="component" value="Unassembled WGS sequence"/>
</dbReference>
<keyword evidence="1" id="KW-0472">Membrane</keyword>
<dbReference type="EMBL" id="RZNX01000003">
    <property type="protein sequence ID" value="RUT31709.1"/>
    <property type="molecule type" value="Genomic_DNA"/>
</dbReference>
<proteinExistence type="predicted"/>